<name>A0AAV7L1C6_PLEWA</name>
<comment type="caution">
    <text evidence="1">The sequence shown here is derived from an EMBL/GenBank/DDBJ whole genome shotgun (WGS) entry which is preliminary data.</text>
</comment>
<evidence type="ECO:0008006" key="3">
    <source>
        <dbReference type="Google" id="ProtNLM"/>
    </source>
</evidence>
<organism evidence="1 2">
    <name type="scientific">Pleurodeles waltl</name>
    <name type="common">Iberian ribbed newt</name>
    <dbReference type="NCBI Taxonomy" id="8319"/>
    <lineage>
        <taxon>Eukaryota</taxon>
        <taxon>Metazoa</taxon>
        <taxon>Chordata</taxon>
        <taxon>Craniata</taxon>
        <taxon>Vertebrata</taxon>
        <taxon>Euteleostomi</taxon>
        <taxon>Amphibia</taxon>
        <taxon>Batrachia</taxon>
        <taxon>Caudata</taxon>
        <taxon>Salamandroidea</taxon>
        <taxon>Salamandridae</taxon>
        <taxon>Pleurodelinae</taxon>
        <taxon>Pleurodeles</taxon>
    </lineage>
</organism>
<dbReference type="EMBL" id="JANPWB010000016">
    <property type="protein sequence ID" value="KAJ1082303.1"/>
    <property type="molecule type" value="Genomic_DNA"/>
</dbReference>
<dbReference type="AlphaFoldDB" id="A0AAV7L1C6"/>
<keyword evidence="2" id="KW-1185">Reference proteome</keyword>
<evidence type="ECO:0000313" key="1">
    <source>
        <dbReference type="EMBL" id="KAJ1082303.1"/>
    </source>
</evidence>
<gene>
    <name evidence="1" type="ORF">NDU88_002471</name>
</gene>
<sequence>MYYLVVSVGLDCVVLRLFPQTAPQDGRRAMYYQASNAFLFPVGLDCGCPSFISSIFKRDFHVKLRVAAALSVWTWNRRASDLKHPLR</sequence>
<dbReference type="Proteomes" id="UP001066276">
    <property type="component" value="Chromosome 12"/>
</dbReference>
<protein>
    <recommendedName>
        <fullName evidence="3">Secreted protein</fullName>
    </recommendedName>
</protein>
<reference evidence="1" key="1">
    <citation type="journal article" date="2022" name="bioRxiv">
        <title>Sequencing and chromosome-scale assembly of the giantPleurodeles waltlgenome.</title>
        <authorList>
            <person name="Brown T."/>
            <person name="Elewa A."/>
            <person name="Iarovenko S."/>
            <person name="Subramanian E."/>
            <person name="Araus A.J."/>
            <person name="Petzold A."/>
            <person name="Susuki M."/>
            <person name="Suzuki K.-i.T."/>
            <person name="Hayashi T."/>
            <person name="Toyoda A."/>
            <person name="Oliveira C."/>
            <person name="Osipova E."/>
            <person name="Leigh N.D."/>
            <person name="Simon A."/>
            <person name="Yun M.H."/>
        </authorList>
    </citation>
    <scope>NUCLEOTIDE SEQUENCE</scope>
    <source>
        <strain evidence="1">20211129_DDA</strain>
        <tissue evidence="1">Liver</tissue>
    </source>
</reference>
<evidence type="ECO:0000313" key="2">
    <source>
        <dbReference type="Proteomes" id="UP001066276"/>
    </source>
</evidence>
<proteinExistence type="predicted"/>
<accession>A0AAV7L1C6</accession>